<keyword evidence="8 12" id="KW-0413">Isomerase</keyword>
<comment type="subcellular location">
    <subcellularLocation>
        <location evidence="12">Cytoplasm</location>
    </subcellularLocation>
    <text evidence="12">About half TF is bound to the ribosome near the polypeptide exit tunnel while the other half is free in the cytoplasm.</text>
</comment>
<accession>A0ABS4JW02</accession>
<keyword evidence="12" id="KW-0963">Cytoplasm</keyword>
<evidence type="ECO:0000256" key="4">
    <source>
        <dbReference type="ARBA" id="ARBA00016902"/>
    </source>
</evidence>
<gene>
    <name evidence="12" type="primary">tig</name>
    <name evidence="16" type="ORF">J2Z79_002557</name>
</gene>
<proteinExistence type="inferred from homology"/>
<keyword evidence="6 12" id="KW-0697">Rotamase</keyword>
<evidence type="ECO:0000256" key="9">
    <source>
        <dbReference type="ARBA" id="ARBA00023306"/>
    </source>
</evidence>
<evidence type="ECO:0000313" key="17">
    <source>
        <dbReference type="Proteomes" id="UP001519289"/>
    </source>
</evidence>
<evidence type="ECO:0000256" key="7">
    <source>
        <dbReference type="ARBA" id="ARBA00023186"/>
    </source>
</evidence>
<dbReference type="Gene3D" id="3.10.50.40">
    <property type="match status" value="1"/>
</dbReference>
<evidence type="ECO:0000256" key="3">
    <source>
        <dbReference type="ARBA" id="ARBA00013194"/>
    </source>
</evidence>
<dbReference type="Pfam" id="PF05697">
    <property type="entry name" value="Trigger_N"/>
    <property type="match status" value="1"/>
</dbReference>
<dbReference type="PANTHER" id="PTHR30560">
    <property type="entry name" value="TRIGGER FACTOR CHAPERONE AND PEPTIDYL-PROLYL CIS/TRANS ISOMERASE"/>
    <property type="match status" value="1"/>
</dbReference>
<evidence type="ECO:0000256" key="1">
    <source>
        <dbReference type="ARBA" id="ARBA00000971"/>
    </source>
</evidence>
<dbReference type="InterPro" id="IPR005215">
    <property type="entry name" value="Trig_fac"/>
</dbReference>
<comment type="domain">
    <text evidence="12">Consists of 3 domains; the N-terminus binds the ribosome, the middle domain has PPIase activity, while the C-terminus has intrinsic chaperone activity on its own.</text>
</comment>
<dbReference type="InterPro" id="IPR008881">
    <property type="entry name" value="Trigger_fac_ribosome-bd_bac"/>
</dbReference>
<dbReference type="SUPFAM" id="SSF109998">
    <property type="entry name" value="Triger factor/SurA peptide-binding domain-like"/>
    <property type="match status" value="1"/>
</dbReference>
<evidence type="ECO:0000256" key="6">
    <source>
        <dbReference type="ARBA" id="ARBA00023110"/>
    </source>
</evidence>
<evidence type="ECO:0000256" key="8">
    <source>
        <dbReference type="ARBA" id="ARBA00023235"/>
    </source>
</evidence>
<dbReference type="Gene3D" id="1.10.3120.10">
    <property type="entry name" value="Trigger factor, C-terminal domain"/>
    <property type="match status" value="1"/>
</dbReference>
<dbReference type="PROSITE" id="PS50059">
    <property type="entry name" value="FKBP_PPIASE"/>
    <property type="match status" value="1"/>
</dbReference>
<dbReference type="InterPro" id="IPR037041">
    <property type="entry name" value="Trigger_fac_C_sf"/>
</dbReference>
<dbReference type="PANTHER" id="PTHR30560:SF3">
    <property type="entry name" value="TRIGGER FACTOR-LIKE PROTEIN TIG, CHLOROPLASTIC"/>
    <property type="match status" value="1"/>
</dbReference>
<sequence length="429" mass="48145">MKATWDKLEKNWMQFEVEVDASEFSKSIEAAFRKMNQQVTIPGFRRGKAPRAIFERMYGKEALVQEAVEQLLPRAYGQAVEQGQVEPIAQPEIELVQAEEGRPFIFKGKVQVLPEVTLGRLSGFGIEKTVPEVADEQVEEQLNALRERLATLVTDEAGEVVNGSFVVIDFEGFIDGEPFEGGKGEGYTLEIGSGTFIPGFEEGLLGAKAGETRDVNVTFPEEYHAEHLAGKPAVFKVTVQEVKKKELPELNDEFAQQVSPFKTVEELRGDIKNRLTEAAQQNAEREFRNKIVEAVTNDAAVEVPEVMVSDKVHDMIHDFEHQLAQQGFTLEMWHRVTGKTHEDLHKEFGPRAEQAVKTDLVLAAVAKREGLTVSEAEIEAEFDRLLAMYPRQKADIERLRKNAGYRARMREDLLAQKAVEHLVALNTAA</sequence>
<dbReference type="Pfam" id="PF05698">
    <property type="entry name" value="Trigger_C"/>
    <property type="match status" value="1"/>
</dbReference>
<comment type="caution">
    <text evidence="16">The sequence shown here is derived from an EMBL/GenBank/DDBJ whole genome shotgun (WGS) entry which is preliminary data.</text>
</comment>
<dbReference type="InterPro" id="IPR008880">
    <property type="entry name" value="Trigger_fac_C"/>
</dbReference>
<dbReference type="EMBL" id="JAGGLG010000023">
    <property type="protein sequence ID" value="MBP2019140.1"/>
    <property type="molecule type" value="Genomic_DNA"/>
</dbReference>
<dbReference type="Pfam" id="PF00254">
    <property type="entry name" value="FKBP_C"/>
    <property type="match status" value="1"/>
</dbReference>
<keyword evidence="7 12" id="KW-0143">Chaperone</keyword>
<comment type="catalytic activity">
    <reaction evidence="1 12 13">
        <text>[protein]-peptidylproline (omega=180) = [protein]-peptidylproline (omega=0)</text>
        <dbReference type="Rhea" id="RHEA:16237"/>
        <dbReference type="Rhea" id="RHEA-COMP:10747"/>
        <dbReference type="Rhea" id="RHEA-COMP:10748"/>
        <dbReference type="ChEBI" id="CHEBI:83833"/>
        <dbReference type="ChEBI" id="CHEBI:83834"/>
        <dbReference type="EC" id="5.2.1.8"/>
    </reaction>
</comment>
<comment type="similarity">
    <text evidence="2 12 14">Belongs to the FKBP-type PPIase family. Tig subfamily.</text>
</comment>
<comment type="function">
    <text evidence="10 12">Involved in protein export. Acts as a chaperone by maintaining the newly synthesized protein in an open conformation. Functions as a peptidyl-prolyl cis-trans isomerase.</text>
</comment>
<dbReference type="InterPro" id="IPR046357">
    <property type="entry name" value="PPIase_dom_sf"/>
</dbReference>
<evidence type="ECO:0000256" key="13">
    <source>
        <dbReference type="PROSITE-ProRule" id="PRU00277"/>
    </source>
</evidence>
<keyword evidence="17" id="KW-1185">Reference proteome</keyword>
<organism evidence="16 17">
    <name type="scientific">Symbiobacterium terraclitae</name>
    <dbReference type="NCBI Taxonomy" id="557451"/>
    <lineage>
        <taxon>Bacteria</taxon>
        <taxon>Bacillati</taxon>
        <taxon>Bacillota</taxon>
        <taxon>Clostridia</taxon>
        <taxon>Eubacteriales</taxon>
        <taxon>Symbiobacteriaceae</taxon>
        <taxon>Symbiobacterium</taxon>
    </lineage>
</organism>
<dbReference type="InterPro" id="IPR036611">
    <property type="entry name" value="Trigger_fac_ribosome-bd_sf"/>
</dbReference>
<evidence type="ECO:0000256" key="5">
    <source>
        <dbReference type="ARBA" id="ARBA00022618"/>
    </source>
</evidence>
<protein>
    <recommendedName>
        <fullName evidence="4 12">Trigger factor</fullName>
        <shortName evidence="12">TF</shortName>
        <ecNumber evidence="3 12">5.2.1.8</ecNumber>
    </recommendedName>
    <alternativeName>
        <fullName evidence="11 12">PPIase</fullName>
    </alternativeName>
</protein>
<reference evidence="16 17" key="1">
    <citation type="submission" date="2021-03" db="EMBL/GenBank/DDBJ databases">
        <title>Genomic Encyclopedia of Type Strains, Phase IV (KMG-IV): sequencing the most valuable type-strain genomes for metagenomic binning, comparative biology and taxonomic classification.</title>
        <authorList>
            <person name="Goeker M."/>
        </authorList>
    </citation>
    <scope>NUCLEOTIDE SEQUENCE [LARGE SCALE GENOMIC DNA]</scope>
    <source>
        <strain evidence="16 17">DSM 27138</strain>
    </source>
</reference>
<keyword evidence="9 12" id="KW-0131">Cell cycle</keyword>
<dbReference type="InterPro" id="IPR027304">
    <property type="entry name" value="Trigger_fact/SurA_dom_sf"/>
</dbReference>
<evidence type="ECO:0000256" key="2">
    <source>
        <dbReference type="ARBA" id="ARBA00005464"/>
    </source>
</evidence>
<feature type="domain" description="PPIase FKBP-type" evidence="15">
    <location>
        <begin position="163"/>
        <end position="251"/>
    </location>
</feature>
<dbReference type="Gene3D" id="3.30.70.1050">
    <property type="entry name" value="Trigger factor ribosome-binding domain"/>
    <property type="match status" value="1"/>
</dbReference>
<dbReference type="PIRSF" id="PIRSF003095">
    <property type="entry name" value="Trigger_factor"/>
    <property type="match status" value="1"/>
</dbReference>
<evidence type="ECO:0000259" key="15">
    <source>
        <dbReference type="PROSITE" id="PS50059"/>
    </source>
</evidence>
<dbReference type="SUPFAM" id="SSF54534">
    <property type="entry name" value="FKBP-like"/>
    <property type="match status" value="1"/>
</dbReference>
<keyword evidence="5 12" id="KW-0132">Cell division</keyword>
<dbReference type="Proteomes" id="UP001519289">
    <property type="component" value="Unassembled WGS sequence"/>
</dbReference>
<dbReference type="SUPFAM" id="SSF102735">
    <property type="entry name" value="Trigger factor ribosome-binding domain"/>
    <property type="match status" value="1"/>
</dbReference>
<dbReference type="InterPro" id="IPR001179">
    <property type="entry name" value="PPIase_FKBP_dom"/>
</dbReference>
<name>A0ABS4JW02_9FIRM</name>
<dbReference type="EC" id="5.2.1.8" evidence="3 12"/>
<dbReference type="HAMAP" id="MF_00303">
    <property type="entry name" value="Trigger_factor_Tig"/>
    <property type="match status" value="1"/>
</dbReference>
<evidence type="ECO:0000256" key="10">
    <source>
        <dbReference type="ARBA" id="ARBA00024849"/>
    </source>
</evidence>
<evidence type="ECO:0000256" key="11">
    <source>
        <dbReference type="ARBA" id="ARBA00029986"/>
    </source>
</evidence>
<dbReference type="NCBIfam" id="TIGR00115">
    <property type="entry name" value="tig"/>
    <property type="match status" value="1"/>
</dbReference>
<evidence type="ECO:0000256" key="14">
    <source>
        <dbReference type="RuleBase" id="RU003914"/>
    </source>
</evidence>
<dbReference type="RefSeq" id="WP_209467259.1">
    <property type="nucleotide sequence ID" value="NZ_JAGGLG010000023.1"/>
</dbReference>
<evidence type="ECO:0000256" key="12">
    <source>
        <dbReference type="HAMAP-Rule" id="MF_00303"/>
    </source>
</evidence>
<evidence type="ECO:0000313" key="16">
    <source>
        <dbReference type="EMBL" id="MBP2019140.1"/>
    </source>
</evidence>